<dbReference type="PANTHER" id="PTHR13696">
    <property type="entry name" value="P-LOOP CONTAINING NUCLEOSIDE TRIPHOSPHATE HYDROLASE"/>
    <property type="match status" value="1"/>
</dbReference>
<reference evidence="3" key="1">
    <citation type="submission" date="2018-05" db="EMBL/GenBank/DDBJ databases">
        <authorList>
            <person name="Nie L."/>
        </authorList>
    </citation>
    <scope>NUCLEOTIDE SEQUENCE [LARGE SCALE GENOMIC DNA]</scope>
    <source>
        <strain evidence="3">NL</strain>
    </source>
</reference>
<dbReference type="SUPFAM" id="SSF52540">
    <property type="entry name" value="P-loop containing nucleoside triphosphate hydrolases"/>
    <property type="match status" value="1"/>
</dbReference>
<dbReference type="InterPro" id="IPR050678">
    <property type="entry name" value="DNA_Partitioning_ATPase"/>
</dbReference>
<dbReference type="PANTHER" id="PTHR13696:SF96">
    <property type="entry name" value="COBQ_COBB_MIND_PARA NUCLEOTIDE BINDING DOMAIN-CONTAINING PROTEIN"/>
    <property type="match status" value="1"/>
</dbReference>
<evidence type="ECO:0000259" key="1">
    <source>
        <dbReference type="Pfam" id="PF01656"/>
    </source>
</evidence>
<comment type="caution">
    <text evidence="2">The sequence shown here is derived from an EMBL/GenBank/DDBJ whole genome shotgun (WGS) entry which is preliminary data.</text>
</comment>
<name>A0A328B9K2_9BACT</name>
<organism evidence="2 3">
    <name type="scientific">Hymenobacter edaphi</name>
    <dbReference type="NCBI Taxonomy" id="2211146"/>
    <lineage>
        <taxon>Bacteria</taxon>
        <taxon>Pseudomonadati</taxon>
        <taxon>Bacteroidota</taxon>
        <taxon>Cytophagia</taxon>
        <taxon>Cytophagales</taxon>
        <taxon>Hymenobacteraceae</taxon>
        <taxon>Hymenobacter</taxon>
    </lineage>
</organism>
<evidence type="ECO:0000313" key="3">
    <source>
        <dbReference type="Proteomes" id="UP000248553"/>
    </source>
</evidence>
<proteinExistence type="predicted"/>
<dbReference type="AlphaFoldDB" id="A0A328B9K2"/>
<evidence type="ECO:0000313" key="2">
    <source>
        <dbReference type="EMBL" id="RAK62606.1"/>
    </source>
</evidence>
<sequence>MIFLGKSETSNSENKVTCLRISSETYFPGNKKTSFRVTLKIEKQAALFASCLRPSWLYPLVPCFMKIICVANQKGGIGKSTLITVLAGALSADYGYRVLVVDADSQQTLAGVRLTNDQPSVDLEREAGTLAEPAFPYALESVGMGQVYDRLDEVSDDYDVVFIDVPGRSDDTAMIDVLSGANVVLVPVGASDAERLATISFMQLLQEISRLSREQGLDFQFFGVHSHRTNLKEEKDMDEFTDALGLPRLQASLRQLGCYKRLSTRYSYLNPAYRRAVGADASVEAEVRALCDELIARAQLTSELIS</sequence>
<dbReference type="Proteomes" id="UP000248553">
    <property type="component" value="Unassembled WGS sequence"/>
</dbReference>
<dbReference type="Pfam" id="PF01656">
    <property type="entry name" value="CbiA"/>
    <property type="match status" value="1"/>
</dbReference>
<accession>A0A328B9K2</accession>
<feature type="domain" description="CobQ/CobB/MinD/ParA nucleotide binding" evidence="1">
    <location>
        <begin position="68"/>
        <end position="236"/>
    </location>
</feature>
<dbReference type="InterPro" id="IPR002586">
    <property type="entry name" value="CobQ/CobB/MinD/ParA_Nub-bd_dom"/>
</dbReference>
<protein>
    <recommendedName>
        <fullName evidence="1">CobQ/CobB/MinD/ParA nucleotide binding domain-containing protein</fullName>
    </recommendedName>
</protein>
<dbReference type="InterPro" id="IPR027417">
    <property type="entry name" value="P-loop_NTPase"/>
</dbReference>
<dbReference type="OrthoDB" id="978593at2"/>
<dbReference type="EMBL" id="QHKM01000013">
    <property type="protein sequence ID" value="RAK62606.1"/>
    <property type="molecule type" value="Genomic_DNA"/>
</dbReference>
<dbReference type="CDD" id="cd02042">
    <property type="entry name" value="ParAB_family"/>
    <property type="match status" value="1"/>
</dbReference>
<gene>
    <name evidence="2" type="ORF">DLM85_23235</name>
</gene>
<keyword evidence="3" id="KW-1185">Reference proteome</keyword>
<dbReference type="Gene3D" id="3.40.50.300">
    <property type="entry name" value="P-loop containing nucleotide triphosphate hydrolases"/>
    <property type="match status" value="1"/>
</dbReference>